<feature type="transmembrane region" description="Helical" evidence="9">
    <location>
        <begin position="34"/>
        <end position="61"/>
    </location>
</feature>
<evidence type="ECO:0000256" key="7">
    <source>
        <dbReference type="ARBA" id="ARBA00023170"/>
    </source>
</evidence>
<evidence type="ECO:0000313" key="12">
    <source>
        <dbReference type="Proteomes" id="UP001159427"/>
    </source>
</evidence>
<evidence type="ECO:0000313" key="11">
    <source>
        <dbReference type="EMBL" id="CAH3020034.1"/>
    </source>
</evidence>
<keyword evidence="12" id="KW-1185">Reference proteome</keyword>
<evidence type="ECO:0000256" key="3">
    <source>
        <dbReference type="ARBA" id="ARBA00022692"/>
    </source>
</evidence>
<dbReference type="Proteomes" id="UP001159427">
    <property type="component" value="Unassembled WGS sequence"/>
</dbReference>
<keyword evidence="2" id="KW-1003">Cell membrane</keyword>
<dbReference type="PANTHER" id="PTHR24249:SF372">
    <property type="entry name" value="G-PROTEIN COUPLED RECEPTORS FAMILY 1 PROFILE DOMAIN-CONTAINING PROTEIN"/>
    <property type="match status" value="1"/>
</dbReference>
<evidence type="ECO:0000256" key="9">
    <source>
        <dbReference type="SAM" id="Phobius"/>
    </source>
</evidence>
<name>A0ABN8LTW7_9CNID</name>
<keyword evidence="5" id="KW-0297">G-protein coupled receptor</keyword>
<dbReference type="CDD" id="cd00637">
    <property type="entry name" value="7tm_classA_rhodopsin-like"/>
    <property type="match status" value="1"/>
</dbReference>
<sequence>MANGVSSLAAILGNFAALGTIWRTASLHSPSHIFLFGLALSDFGVGLFVQPMFIVFLVIQLKTATYNAHYWNLFRFVQAVFVAATALTLTTVSVDKLMALTFHLKYNAVLTIKRACIVLFLIWIASIGYGSTLLFSRRLHRDLNIVIFTSCLVVNSVAYFVIYRIARRHRLQIHKQAQVLAQPGKGNLNMKNYRKSVISMLFIFILFLICYVPYLFVRVFTHFALWNPIQIGLALRLSVTIVYFNSCLNPLIYCWRMRELRRGMKNFLKTLC</sequence>
<comment type="caution">
    <text evidence="11">The sequence shown here is derived from an EMBL/GenBank/DDBJ whole genome shotgun (WGS) entry which is preliminary data.</text>
</comment>
<keyword evidence="8" id="KW-0807">Transducer</keyword>
<dbReference type="SUPFAM" id="SSF81321">
    <property type="entry name" value="Family A G protein-coupled receptor-like"/>
    <property type="match status" value="1"/>
</dbReference>
<evidence type="ECO:0000256" key="1">
    <source>
        <dbReference type="ARBA" id="ARBA00004651"/>
    </source>
</evidence>
<dbReference type="InterPro" id="IPR050569">
    <property type="entry name" value="TAAR"/>
</dbReference>
<accession>A0ABN8LTW7</accession>
<keyword evidence="4 9" id="KW-1133">Transmembrane helix</keyword>
<feature type="transmembrane region" description="Helical" evidence="9">
    <location>
        <begin position="197"/>
        <end position="217"/>
    </location>
</feature>
<feature type="domain" description="G-protein coupled receptors family 1 profile" evidence="10">
    <location>
        <begin position="13"/>
        <end position="253"/>
    </location>
</feature>
<organism evidence="11 12">
    <name type="scientific">Porites evermanni</name>
    <dbReference type="NCBI Taxonomy" id="104178"/>
    <lineage>
        <taxon>Eukaryota</taxon>
        <taxon>Metazoa</taxon>
        <taxon>Cnidaria</taxon>
        <taxon>Anthozoa</taxon>
        <taxon>Hexacorallia</taxon>
        <taxon>Scleractinia</taxon>
        <taxon>Fungiina</taxon>
        <taxon>Poritidae</taxon>
        <taxon>Porites</taxon>
    </lineage>
</organism>
<evidence type="ECO:0000259" key="10">
    <source>
        <dbReference type="PROSITE" id="PS50262"/>
    </source>
</evidence>
<feature type="transmembrane region" description="Helical" evidence="9">
    <location>
        <begin position="115"/>
        <end position="135"/>
    </location>
</feature>
<gene>
    <name evidence="11" type="ORF">PEVE_00005338</name>
</gene>
<evidence type="ECO:0000256" key="4">
    <source>
        <dbReference type="ARBA" id="ARBA00022989"/>
    </source>
</evidence>
<evidence type="ECO:0000256" key="6">
    <source>
        <dbReference type="ARBA" id="ARBA00023136"/>
    </source>
</evidence>
<keyword evidence="7" id="KW-0675">Receptor</keyword>
<dbReference type="PANTHER" id="PTHR24249">
    <property type="entry name" value="HISTAMINE RECEPTOR-RELATED G-PROTEIN COUPLED RECEPTOR"/>
    <property type="match status" value="1"/>
</dbReference>
<evidence type="ECO:0000256" key="5">
    <source>
        <dbReference type="ARBA" id="ARBA00023040"/>
    </source>
</evidence>
<dbReference type="Pfam" id="PF00001">
    <property type="entry name" value="7tm_1"/>
    <property type="match status" value="2"/>
</dbReference>
<dbReference type="PROSITE" id="PS50262">
    <property type="entry name" value="G_PROTEIN_RECEP_F1_2"/>
    <property type="match status" value="1"/>
</dbReference>
<evidence type="ECO:0000256" key="8">
    <source>
        <dbReference type="ARBA" id="ARBA00023224"/>
    </source>
</evidence>
<comment type="subcellular location">
    <subcellularLocation>
        <location evidence="1">Cell membrane</location>
        <topology evidence="1">Multi-pass membrane protein</topology>
    </subcellularLocation>
</comment>
<dbReference type="Gene3D" id="1.20.1070.10">
    <property type="entry name" value="Rhodopsin 7-helix transmembrane proteins"/>
    <property type="match status" value="1"/>
</dbReference>
<feature type="transmembrane region" description="Helical" evidence="9">
    <location>
        <begin position="147"/>
        <end position="166"/>
    </location>
</feature>
<dbReference type="InterPro" id="IPR017452">
    <property type="entry name" value="GPCR_Rhodpsn_7TM"/>
</dbReference>
<protein>
    <recommendedName>
        <fullName evidence="10">G-protein coupled receptors family 1 profile domain-containing protein</fullName>
    </recommendedName>
</protein>
<dbReference type="EMBL" id="CALNXI010000134">
    <property type="protein sequence ID" value="CAH3020034.1"/>
    <property type="molecule type" value="Genomic_DNA"/>
</dbReference>
<dbReference type="InterPro" id="IPR000276">
    <property type="entry name" value="GPCR_Rhodpsn"/>
</dbReference>
<feature type="transmembrane region" description="Helical" evidence="9">
    <location>
        <begin position="229"/>
        <end position="255"/>
    </location>
</feature>
<keyword evidence="3 9" id="KW-0812">Transmembrane</keyword>
<evidence type="ECO:0000256" key="2">
    <source>
        <dbReference type="ARBA" id="ARBA00022475"/>
    </source>
</evidence>
<reference evidence="11 12" key="1">
    <citation type="submission" date="2022-05" db="EMBL/GenBank/DDBJ databases">
        <authorList>
            <consortium name="Genoscope - CEA"/>
            <person name="William W."/>
        </authorList>
    </citation>
    <scope>NUCLEOTIDE SEQUENCE [LARGE SCALE GENOMIC DNA]</scope>
</reference>
<dbReference type="PRINTS" id="PR00237">
    <property type="entry name" value="GPCRRHODOPSN"/>
</dbReference>
<feature type="transmembrane region" description="Helical" evidence="9">
    <location>
        <begin position="6"/>
        <end position="22"/>
    </location>
</feature>
<proteinExistence type="predicted"/>
<keyword evidence="6 9" id="KW-0472">Membrane</keyword>
<feature type="transmembrane region" description="Helical" evidence="9">
    <location>
        <begin position="73"/>
        <end position="94"/>
    </location>
</feature>